<evidence type="ECO:0000256" key="2">
    <source>
        <dbReference type="ARBA" id="ARBA00022692"/>
    </source>
</evidence>
<feature type="transmembrane region" description="Helical" evidence="5">
    <location>
        <begin position="194"/>
        <end position="210"/>
    </location>
</feature>
<dbReference type="Proteomes" id="UP000284177">
    <property type="component" value="Unassembled WGS sequence"/>
</dbReference>
<feature type="transmembrane region" description="Helical" evidence="5">
    <location>
        <begin position="216"/>
        <end position="232"/>
    </location>
</feature>
<sequence length="413" mass="46755">MKLIGGIVAAILSIYNINIGIMLVIFSLPFVSKINSLMFAIFIVCVFLFKLFCTERYSLRKSFLDVPIIVYVIIILITTVTSYNPQGSFRDLAIHLSAIGLVFVIVNIIKNKNQLNIILTTFIFTATIVALYGLYQYKVGVKIDDAWVDVANNPSLRTRIFSVFGNPNILAEYLIMAIPVSLSFFWVSKKIYKKAIFSLTTIILTLALILTFSRGGWLGFAFSMFIFVLLIEKRLLLSLIPFGIISFFAMPSSILHRIMTIGNLKDSSNAYRIKVWDITLDIIKDNWISGVGFGYIPFRETFVKYIRTMNVYHAHNTYLETMAELGIGGLIVLLILIFINYKYSILNLMKTEDRYIKVISAGVLAGLSAILFHGLVENILYLPRIIITFWTLIAFNLVILNISSSKSKCNKLD</sequence>
<feature type="transmembrane region" description="Helical" evidence="5">
    <location>
        <begin position="239"/>
        <end position="259"/>
    </location>
</feature>
<protein>
    <submittedName>
        <fullName evidence="7">Polymerase</fullName>
    </submittedName>
</protein>
<evidence type="ECO:0000256" key="5">
    <source>
        <dbReference type="SAM" id="Phobius"/>
    </source>
</evidence>
<comment type="subcellular location">
    <subcellularLocation>
        <location evidence="1">Membrane</location>
        <topology evidence="1">Multi-pass membrane protein</topology>
    </subcellularLocation>
</comment>
<feature type="transmembrane region" description="Helical" evidence="5">
    <location>
        <begin position="325"/>
        <end position="343"/>
    </location>
</feature>
<dbReference type="AlphaFoldDB" id="A0A419SXU8"/>
<dbReference type="GO" id="GO:0016020">
    <property type="term" value="C:membrane"/>
    <property type="evidence" value="ECO:0007669"/>
    <property type="project" value="UniProtKB-SubCell"/>
</dbReference>
<feature type="transmembrane region" description="Helical" evidence="5">
    <location>
        <begin position="92"/>
        <end position="109"/>
    </location>
</feature>
<evidence type="ECO:0000256" key="1">
    <source>
        <dbReference type="ARBA" id="ARBA00004141"/>
    </source>
</evidence>
<dbReference type="InterPro" id="IPR007016">
    <property type="entry name" value="O-antigen_ligase-rel_domated"/>
</dbReference>
<feature type="transmembrane region" description="Helical" evidence="5">
    <location>
        <begin position="62"/>
        <end position="80"/>
    </location>
</feature>
<gene>
    <name evidence="7" type="ORF">BET03_05065</name>
</gene>
<feature type="transmembrane region" description="Helical" evidence="5">
    <location>
        <begin position="169"/>
        <end position="187"/>
    </location>
</feature>
<feature type="transmembrane region" description="Helical" evidence="5">
    <location>
        <begin position="34"/>
        <end position="53"/>
    </location>
</feature>
<name>A0A419SXU8_9FIRM</name>
<accession>A0A419SXU8</accession>
<reference evidence="7 8" key="1">
    <citation type="submission" date="2016-08" db="EMBL/GenBank/DDBJ databases">
        <title>Novel Firmicutes and Novel Genomes.</title>
        <authorList>
            <person name="Poppleton D.I."/>
            <person name="Gribaldo S."/>
        </authorList>
    </citation>
    <scope>NUCLEOTIDE SEQUENCE [LARGE SCALE GENOMIC DNA]</scope>
    <source>
        <strain evidence="7 8">CTT3</strain>
    </source>
</reference>
<dbReference type="Pfam" id="PF04932">
    <property type="entry name" value="Wzy_C"/>
    <property type="match status" value="1"/>
</dbReference>
<evidence type="ECO:0000313" key="7">
    <source>
        <dbReference type="EMBL" id="RKD30077.1"/>
    </source>
</evidence>
<dbReference type="PANTHER" id="PTHR37422">
    <property type="entry name" value="TEICHURONIC ACID BIOSYNTHESIS PROTEIN TUAE"/>
    <property type="match status" value="1"/>
</dbReference>
<feature type="transmembrane region" description="Helical" evidence="5">
    <location>
        <begin position="116"/>
        <end position="135"/>
    </location>
</feature>
<comment type="caution">
    <text evidence="7">The sequence shown here is derived from an EMBL/GenBank/DDBJ whole genome shotgun (WGS) entry which is preliminary data.</text>
</comment>
<evidence type="ECO:0000256" key="3">
    <source>
        <dbReference type="ARBA" id="ARBA00022989"/>
    </source>
</evidence>
<evidence type="ECO:0000256" key="4">
    <source>
        <dbReference type="ARBA" id="ARBA00023136"/>
    </source>
</evidence>
<evidence type="ECO:0000259" key="6">
    <source>
        <dbReference type="Pfam" id="PF04932"/>
    </source>
</evidence>
<evidence type="ECO:0000313" key="8">
    <source>
        <dbReference type="Proteomes" id="UP000284177"/>
    </source>
</evidence>
<dbReference type="EMBL" id="MCIB01000036">
    <property type="protein sequence ID" value="RKD30077.1"/>
    <property type="molecule type" value="Genomic_DNA"/>
</dbReference>
<dbReference type="InterPro" id="IPR051533">
    <property type="entry name" value="WaaL-like"/>
</dbReference>
<feature type="domain" description="O-antigen ligase-related" evidence="6">
    <location>
        <begin position="200"/>
        <end position="334"/>
    </location>
</feature>
<keyword evidence="4 5" id="KW-0472">Membrane</keyword>
<organism evidence="7 8">
    <name type="scientific">Thermohalobacter berrensis</name>
    <dbReference type="NCBI Taxonomy" id="99594"/>
    <lineage>
        <taxon>Bacteria</taxon>
        <taxon>Bacillati</taxon>
        <taxon>Bacillota</taxon>
        <taxon>Tissierellia</taxon>
        <taxon>Tissierellales</taxon>
        <taxon>Thermohalobacteraceae</taxon>
        <taxon>Thermohalobacter</taxon>
    </lineage>
</organism>
<keyword evidence="8" id="KW-1185">Reference proteome</keyword>
<proteinExistence type="predicted"/>
<keyword evidence="2 5" id="KW-0812">Transmembrane</keyword>
<feature type="transmembrane region" description="Helical" evidence="5">
    <location>
        <begin position="7"/>
        <end position="28"/>
    </location>
</feature>
<feature type="transmembrane region" description="Helical" evidence="5">
    <location>
        <begin position="381"/>
        <end position="402"/>
    </location>
</feature>
<dbReference type="PANTHER" id="PTHR37422:SF13">
    <property type="entry name" value="LIPOPOLYSACCHARIDE BIOSYNTHESIS PROTEIN PA4999-RELATED"/>
    <property type="match status" value="1"/>
</dbReference>
<keyword evidence="3 5" id="KW-1133">Transmembrane helix</keyword>
<feature type="transmembrane region" description="Helical" evidence="5">
    <location>
        <begin position="355"/>
        <end position="375"/>
    </location>
</feature>